<dbReference type="Proteomes" id="UP000789595">
    <property type="component" value="Unassembled WGS sequence"/>
</dbReference>
<dbReference type="EMBL" id="CAKKNE010000001">
    <property type="protein sequence ID" value="CAH0365070.1"/>
    <property type="molecule type" value="Genomic_DNA"/>
</dbReference>
<sequence>LVPRALVVELALEAVAVPPQRLVLPPQPRGVGLARLELRGERRVLLLQELQHRLVLAGPGARGRERVAQLRGEVVRPPQRPRRGRGVEVLEVRARALGGLARRLVAAPVLGPHGLLELGEALEHHRALVLQASQDPLVVGAVARRRGRGGVLLRHAEAAARHGAGGRRRHRPPAPGHFLWRLSACL</sequence>
<reference evidence="1" key="1">
    <citation type="submission" date="2021-11" db="EMBL/GenBank/DDBJ databases">
        <authorList>
            <consortium name="Genoscope - CEA"/>
            <person name="William W."/>
        </authorList>
    </citation>
    <scope>NUCLEOTIDE SEQUENCE</scope>
</reference>
<name>A0A8J2WEE4_9STRA</name>
<evidence type="ECO:0000313" key="2">
    <source>
        <dbReference type="Proteomes" id="UP000789595"/>
    </source>
</evidence>
<keyword evidence="2" id="KW-1185">Reference proteome</keyword>
<proteinExistence type="predicted"/>
<dbReference type="AlphaFoldDB" id="A0A8J2WEE4"/>
<organism evidence="1 2">
    <name type="scientific">Pelagomonas calceolata</name>
    <dbReference type="NCBI Taxonomy" id="35677"/>
    <lineage>
        <taxon>Eukaryota</taxon>
        <taxon>Sar</taxon>
        <taxon>Stramenopiles</taxon>
        <taxon>Ochrophyta</taxon>
        <taxon>Pelagophyceae</taxon>
        <taxon>Pelagomonadales</taxon>
        <taxon>Pelagomonadaceae</taxon>
        <taxon>Pelagomonas</taxon>
    </lineage>
</organism>
<protein>
    <submittedName>
        <fullName evidence="1">Uncharacterized protein</fullName>
    </submittedName>
</protein>
<evidence type="ECO:0000313" key="1">
    <source>
        <dbReference type="EMBL" id="CAH0365070.1"/>
    </source>
</evidence>
<accession>A0A8J2WEE4</accession>
<feature type="non-terminal residue" evidence="1">
    <location>
        <position position="186"/>
    </location>
</feature>
<gene>
    <name evidence="1" type="ORF">PECAL_1P14760</name>
</gene>
<comment type="caution">
    <text evidence="1">The sequence shown here is derived from an EMBL/GenBank/DDBJ whole genome shotgun (WGS) entry which is preliminary data.</text>
</comment>
<feature type="non-terminal residue" evidence="1">
    <location>
        <position position="1"/>
    </location>
</feature>